<evidence type="ECO:0000256" key="4">
    <source>
        <dbReference type="RuleBase" id="RU361277"/>
    </source>
</evidence>
<dbReference type="InterPro" id="IPR013149">
    <property type="entry name" value="ADH-like_C"/>
</dbReference>
<dbReference type="InterPro" id="IPR011032">
    <property type="entry name" value="GroES-like_sf"/>
</dbReference>
<dbReference type="Pfam" id="PF00107">
    <property type="entry name" value="ADH_zinc_N"/>
    <property type="match status" value="1"/>
</dbReference>
<dbReference type="InterPro" id="IPR036291">
    <property type="entry name" value="NAD(P)-bd_dom_sf"/>
</dbReference>
<feature type="domain" description="Alcohol dehydrogenase-like N-terminal" evidence="6">
    <location>
        <begin position="25"/>
        <end position="134"/>
    </location>
</feature>
<accession>A0A431UUG5</accession>
<evidence type="ECO:0000313" key="7">
    <source>
        <dbReference type="EMBL" id="RTQ94130.1"/>
    </source>
</evidence>
<dbReference type="InterPro" id="IPR013154">
    <property type="entry name" value="ADH-like_N"/>
</dbReference>
<evidence type="ECO:0000313" key="8">
    <source>
        <dbReference type="Proteomes" id="UP000276349"/>
    </source>
</evidence>
<name>A0A431UUG5_9BACI</name>
<dbReference type="AlphaFoldDB" id="A0A431UUG5"/>
<evidence type="ECO:0000256" key="2">
    <source>
        <dbReference type="ARBA" id="ARBA00022833"/>
    </source>
</evidence>
<dbReference type="Proteomes" id="UP000276349">
    <property type="component" value="Unassembled WGS sequence"/>
</dbReference>
<dbReference type="OrthoDB" id="9770238at2"/>
<gene>
    <name evidence="7" type="ORF">EKG35_06310</name>
</gene>
<dbReference type="Gene3D" id="3.90.180.10">
    <property type="entry name" value="Medium-chain alcohol dehydrogenases, catalytic domain"/>
    <property type="match status" value="1"/>
</dbReference>
<keyword evidence="2 4" id="KW-0862">Zinc</keyword>
<sequence>MKVAEFDKIRSIVIKQGQPPKHSVGEVLVKTLLTGICGSEVHAYLGTHPFRLPPSVLGHEVIGEIISVGKGCKGLQEGDLVVIEPHYGCGKCFACENGDYNLCTEKTILGTVKWPGSFGEQFVAPAQCVYKIPKEFDSRYILVEPLAVGYHAVKKAEIQKGENVLIIGGGPIGILTGVAAKEAGAEKIYISDIAELNLKTVEDLNIGEAINSLKVDLEEYLKNQVIQHVFITVGITKGIEDACKLIVRKGKIISIALFEKSVPLDFNQVMIKEIQIFGSSMYTQDDFVNSINLVNSSKYPLEKIITKTYKFNDIHQAMEDCVLKSRETIKSVVDFTK</sequence>
<dbReference type="EMBL" id="RXNR01000013">
    <property type="protein sequence ID" value="RTQ94130.1"/>
    <property type="molecule type" value="Genomic_DNA"/>
</dbReference>
<dbReference type="PROSITE" id="PS00059">
    <property type="entry name" value="ADH_ZINC"/>
    <property type="match status" value="1"/>
</dbReference>
<evidence type="ECO:0000259" key="5">
    <source>
        <dbReference type="Pfam" id="PF00107"/>
    </source>
</evidence>
<comment type="cofactor">
    <cofactor evidence="4">
        <name>Zn(2+)</name>
        <dbReference type="ChEBI" id="CHEBI:29105"/>
    </cofactor>
</comment>
<dbReference type="Pfam" id="PF08240">
    <property type="entry name" value="ADH_N"/>
    <property type="match status" value="1"/>
</dbReference>
<feature type="domain" description="Alcohol dehydrogenase-like C-terminal" evidence="5">
    <location>
        <begin position="171"/>
        <end position="295"/>
    </location>
</feature>
<evidence type="ECO:0000256" key="3">
    <source>
        <dbReference type="ARBA" id="ARBA00023002"/>
    </source>
</evidence>
<dbReference type="GO" id="GO:0016491">
    <property type="term" value="F:oxidoreductase activity"/>
    <property type="evidence" value="ECO:0007669"/>
    <property type="project" value="UniProtKB-KW"/>
</dbReference>
<evidence type="ECO:0000256" key="1">
    <source>
        <dbReference type="ARBA" id="ARBA00022723"/>
    </source>
</evidence>
<comment type="caution">
    <text evidence="7">The sequence shown here is derived from an EMBL/GenBank/DDBJ whole genome shotgun (WGS) entry which is preliminary data.</text>
</comment>
<keyword evidence="8" id="KW-1185">Reference proteome</keyword>
<dbReference type="InterPro" id="IPR050129">
    <property type="entry name" value="Zn_alcohol_dh"/>
</dbReference>
<dbReference type="InterPro" id="IPR002328">
    <property type="entry name" value="ADH_Zn_CS"/>
</dbReference>
<keyword evidence="3" id="KW-0560">Oxidoreductase</keyword>
<dbReference type="RefSeq" id="WP_126293599.1">
    <property type="nucleotide sequence ID" value="NZ_CP155468.1"/>
</dbReference>
<dbReference type="SUPFAM" id="SSF51735">
    <property type="entry name" value="NAD(P)-binding Rossmann-fold domains"/>
    <property type="match status" value="1"/>
</dbReference>
<organism evidence="7 8">
    <name type="scientific">Lysinibacillus telephonicus</name>
    <dbReference type="NCBI Taxonomy" id="1714840"/>
    <lineage>
        <taxon>Bacteria</taxon>
        <taxon>Bacillati</taxon>
        <taxon>Bacillota</taxon>
        <taxon>Bacilli</taxon>
        <taxon>Bacillales</taxon>
        <taxon>Bacillaceae</taxon>
        <taxon>Lysinibacillus</taxon>
    </lineage>
</organism>
<dbReference type="PANTHER" id="PTHR43401:SF2">
    <property type="entry name" value="L-THREONINE 3-DEHYDROGENASE"/>
    <property type="match status" value="1"/>
</dbReference>
<evidence type="ECO:0000259" key="6">
    <source>
        <dbReference type="Pfam" id="PF08240"/>
    </source>
</evidence>
<dbReference type="Gene3D" id="3.40.50.720">
    <property type="entry name" value="NAD(P)-binding Rossmann-like Domain"/>
    <property type="match status" value="1"/>
</dbReference>
<proteinExistence type="inferred from homology"/>
<dbReference type="GO" id="GO:0008270">
    <property type="term" value="F:zinc ion binding"/>
    <property type="evidence" value="ECO:0007669"/>
    <property type="project" value="InterPro"/>
</dbReference>
<comment type="similarity">
    <text evidence="4">Belongs to the zinc-containing alcohol dehydrogenase family.</text>
</comment>
<dbReference type="PANTHER" id="PTHR43401">
    <property type="entry name" value="L-THREONINE 3-DEHYDROGENASE"/>
    <property type="match status" value="1"/>
</dbReference>
<keyword evidence="1 4" id="KW-0479">Metal-binding</keyword>
<protein>
    <submittedName>
        <fullName evidence="7">Alcohol dehydrogenase</fullName>
    </submittedName>
</protein>
<reference evidence="7 8" key="1">
    <citation type="submission" date="2018-12" db="EMBL/GenBank/DDBJ databases">
        <authorList>
            <person name="Yu L."/>
        </authorList>
    </citation>
    <scope>NUCLEOTIDE SEQUENCE [LARGE SCALE GENOMIC DNA]</scope>
    <source>
        <strain evidence="7 8">S5H2222</strain>
    </source>
</reference>
<dbReference type="SUPFAM" id="SSF50129">
    <property type="entry name" value="GroES-like"/>
    <property type="match status" value="1"/>
</dbReference>